<name>B9LVN5_HALLT</name>
<evidence type="ECO:0000256" key="1">
    <source>
        <dbReference type="SAM" id="MobiDB-lite"/>
    </source>
</evidence>
<evidence type="ECO:0000259" key="2">
    <source>
        <dbReference type="Pfam" id="PF07705"/>
    </source>
</evidence>
<protein>
    <recommendedName>
        <fullName evidence="2">CARDB domain-containing protein</fullName>
    </recommendedName>
</protein>
<dbReference type="HOGENOM" id="CLU_992481_0_0_2"/>
<sequence length="280" mass="30896">MQRRTVLVATGGMLLTVGCIGDQEELPEEEEEQENKTEGEESDEEVTTEESEPAKFEIIDLVVQPEEVSPDGSVTVTATVQNIGETEGTEQVEFDIDGRTVDEQKVGDTTFEEVTEAETVTKQVTVPPGESATVSISIKRELVGTFGVSVADHSVSFDVIREWNEIGEAYEGAGGLIVTLESFEVNEKEGSYEYAIEYTLENDTDGGIDEGGFQLYPTDPEKDPVQQFGAFDELFPGDTVSRSYNFEKEKNIEFSSLAYHPDQFFAQNPPNGALVWPVEY</sequence>
<dbReference type="Proteomes" id="UP000000740">
    <property type="component" value="Chromosome 2"/>
</dbReference>
<dbReference type="AlphaFoldDB" id="B9LVN5"/>
<dbReference type="GeneID" id="42369500"/>
<dbReference type="InterPro" id="IPR011635">
    <property type="entry name" value="CARDB"/>
</dbReference>
<dbReference type="eggNOG" id="arCOG07560">
    <property type="taxonomic scope" value="Archaea"/>
</dbReference>
<dbReference type="KEGG" id="hla:Hlac_3215"/>
<organism evidence="3 4">
    <name type="scientific">Halorubrum lacusprofundi (strain ATCC 49239 / DSM 5036 / JCM 8891 / ACAM 34)</name>
    <dbReference type="NCBI Taxonomy" id="416348"/>
    <lineage>
        <taxon>Archaea</taxon>
        <taxon>Methanobacteriati</taxon>
        <taxon>Methanobacteriota</taxon>
        <taxon>Stenosarchaea group</taxon>
        <taxon>Halobacteria</taxon>
        <taxon>Halobacteriales</taxon>
        <taxon>Haloferacaceae</taxon>
        <taxon>Halorubrum</taxon>
    </lineage>
</organism>
<dbReference type="PROSITE" id="PS51257">
    <property type="entry name" value="PROKAR_LIPOPROTEIN"/>
    <property type="match status" value="1"/>
</dbReference>
<evidence type="ECO:0000313" key="3">
    <source>
        <dbReference type="EMBL" id="ACM58748.1"/>
    </source>
</evidence>
<proteinExistence type="predicted"/>
<evidence type="ECO:0000313" key="4">
    <source>
        <dbReference type="Proteomes" id="UP000000740"/>
    </source>
</evidence>
<dbReference type="RefSeq" id="WP_015911593.1">
    <property type="nucleotide sequence ID" value="NC_012028.1"/>
</dbReference>
<accession>B9LVN5</accession>
<keyword evidence="4" id="KW-1185">Reference proteome</keyword>
<feature type="domain" description="CARDB" evidence="2">
    <location>
        <begin position="60"/>
        <end position="137"/>
    </location>
</feature>
<dbReference type="InterPro" id="IPR013783">
    <property type="entry name" value="Ig-like_fold"/>
</dbReference>
<feature type="compositionally biased region" description="Acidic residues" evidence="1">
    <location>
        <begin position="22"/>
        <end position="33"/>
    </location>
</feature>
<gene>
    <name evidence="3" type="ordered locus">Hlac_3215</name>
</gene>
<dbReference type="Pfam" id="PF07705">
    <property type="entry name" value="CARDB"/>
    <property type="match status" value="1"/>
</dbReference>
<dbReference type="Gene3D" id="2.60.40.10">
    <property type="entry name" value="Immunoglobulins"/>
    <property type="match status" value="1"/>
</dbReference>
<dbReference type="EMBL" id="CP001366">
    <property type="protein sequence ID" value="ACM58748.1"/>
    <property type="molecule type" value="Genomic_DNA"/>
</dbReference>
<reference evidence="3 4" key="1">
    <citation type="journal article" date="2016" name="Stand. Genomic Sci.">
        <title>Complete genome sequence of the Antarctic Halorubrum lacusprofundi type strain ACAM 34.</title>
        <authorList>
            <person name="Anderson I.J."/>
            <person name="DasSarma P."/>
            <person name="Lucas S."/>
            <person name="Copeland A."/>
            <person name="Lapidus A."/>
            <person name="Del Rio T.G."/>
            <person name="Tice H."/>
            <person name="Dalin E."/>
            <person name="Bruce D.C."/>
            <person name="Goodwin L."/>
            <person name="Pitluck S."/>
            <person name="Sims D."/>
            <person name="Brettin T.S."/>
            <person name="Detter J.C."/>
            <person name="Han C.S."/>
            <person name="Larimer F."/>
            <person name="Hauser L."/>
            <person name="Land M."/>
            <person name="Ivanova N."/>
            <person name="Richardson P."/>
            <person name="Cavicchioli R."/>
            <person name="DasSarma S."/>
            <person name="Woese C.R."/>
            <person name="Kyrpides N.C."/>
        </authorList>
    </citation>
    <scope>NUCLEOTIDE SEQUENCE [LARGE SCALE GENOMIC DNA]</scope>
    <source>
        <strain evidence="4">ATCC 49239 / DSM 5036 / JCM 8891 / ACAM 34</strain>
    </source>
</reference>
<feature type="region of interest" description="Disordered" evidence="1">
    <location>
        <begin position="21"/>
        <end position="54"/>
    </location>
</feature>
<feature type="compositionally biased region" description="Acidic residues" evidence="1">
    <location>
        <begin position="40"/>
        <end position="51"/>
    </location>
</feature>